<protein>
    <recommendedName>
        <fullName evidence="14">Bifunctional adenosylcobalamin biosynthesis protein</fullName>
        <ecNumber evidence="14">2.7.1.156</ecNumber>
        <ecNumber evidence="14">2.7.7.62</ecNumber>
    </recommendedName>
</protein>
<feature type="binding site" evidence="16">
    <location>
        <begin position="33"/>
        <end position="35"/>
    </location>
    <ligand>
        <name>GTP</name>
        <dbReference type="ChEBI" id="CHEBI:37565"/>
    </ligand>
</feature>
<evidence type="ECO:0000313" key="17">
    <source>
        <dbReference type="EMBL" id="SDF38918.1"/>
    </source>
</evidence>
<dbReference type="GO" id="GO:0005524">
    <property type="term" value="F:ATP binding"/>
    <property type="evidence" value="ECO:0007669"/>
    <property type="project" value="UniProtKB-UniRule"/>
</dbReference>
<comment type="function">
    <text evidence="4 14">Catalyzes ATP-dependent phosphorylation of adenosylcobinamide and addition of GMP to adenosylcobinamide phosphate.</text>
</comment>
<dbReference type="GO" id="GO:0009236">
    <property type="term" value="P:cobalamin biosynthetic process"/>
    <property type="evidence" value="ECO:0007669"/>
    <property type="project" value="UniProtKB-UniRule"/>
</dbReference>
<dbReference type="GO" id="GO:0008820">
    <property type="term" value="F:cobinamide phosphate guanylyltransferase activity"/>
    <property type="evidence" value="ECO:0007669"/>
    <property type="project" value="UniProtKB-UniRule"/>
</dbReference>
<evidence type="ECO:0000256" key="15">
    <source>
        <dbReference type="PIRSR" id="PIRSR006135-1"/>
    </source>
</evidence>
<feature type="active site" description="GMP-histidine intermediate" evidence="15">
    <location>
        <position position="49"/>
    </location>
</feature>
<feature type="binding site" evidence="16">
    <location>
        <position position="84"/>
    </location>
    <ligand>
        <name>GTP</name>
        <dbReference type="ChEBI" id="CHEBI:37565"/>
    </ligand>
</feature>
<dbReference type="Proteomes" id="UP000198615">
    <property type="component" value="Unassembled WGS sequence"/>
</dbReference>
<keyword evidence="10 14" id="KW-0547">Nucleotide-binding</keyword>
<dbReference type="GO" id="GO:0043752">
    <property type="term" value="F:adenosylcobinamide kinase activity"/>
    <property type="evidence" value="ECO:0007669"/>
    <property type="project" value="UniProtKB-EC"/>
</dbReference>
<feature type="binding site" evidence="16">
    <location>
        <begin position="8"/>
        <end position="15"/>
    </location>
    <ligand>
        <name>GTP</name>
        <dbReference type="ChEBI" id="CHEBI:37565"/>
    </ligand>
</feature>
<evidence type="ECO:0000256" key="11">
    <source>
        <dbReference type="ARBA" id="ARBA00022777"/>
    </source>
</evidence>
<dbReference type="RefSeq" id="WP_093148803.1">
    <property type="nucleotide sequence ID" value="NZ_FNBW01000003.1"/>
</dbReference>
<comment type="catalytic activity">
    <reaction evidence="3">
        <text>adenosylcob(III)inamide + GTP = adenosylcob(III)inamide phosphate + GDP + H(+)</text>
        <dbReference type="Rhea" id="RHEA:15765"/>
        <dbReference type="ChEBI" id="CHEBI:2480"/>
        <dbReference type="ChEBI" id="CHEBI:15378"/>
        <dbReference type="ChEBI" id="CHEBI:37565"/>
        <dbReference type="ChEBI" id="CHEBI:58189"/>
        <dbReference type="ChEBI" id="CHEBI:58502"/>
        <dbReference type="EC" id="2.7.1.156"/>
    </reaction>
</comment>
<evidence type="ECO:0000256" key="4">
    <source>
        <dbReference type="ARBA" id="ARBA00003889"/>
    </source>
</evidence>
<reference evidence="17 18" key="1">
    <citation type="submission" date="2016-10" db="EMBL/GenBank/DDBJ databases">
        <authorList>
            <person name="Varghese N."/>
            <person name="Submissions S."/>
        </authorList>
    </citation>
    <scope>NUCLEOTIDE SEQUENCE [LARGE SCALE GENOMIC DNA]</scope>
    <source>
        <strain evidence="17 18">DSM 18839</strain>
    </source>
</reference>
<keyword evidence="12 14" id="KW-0067">ATP-binding</keyword>
<keyword evidence="9 14" id="KW-0808">Transferase</keyword>
<dbReference type="EC" id="2.7.7.62" evidence="14"/>
<evidence type="ECO:0000256" key="13">
    <source>
        <dbReference type="ARBA" id="ARBA00023134"/>
    </source>
</evidence>
<evidence type="ECO:0000256" key="5">
    <source>
        <dbReference type="ARBA" id="ARBA00004692"/>
    </source>
</evidence>
<evidence type="ECO:0000256" key="16">
    <source>
        <dbReference type="PIRSR" id="PIRSR006135-2"/>
    </source>
</evidence>
<evidence type="ECO:0000256" key="6">
    <source>
        <dbReference type="ARBA" id="ARBA00005159"/>
    </source>
</evidence>
<evidence type="ECO:0000256" key="9">
    <source>
        <dbReference type="ARBA" id="ARBA00022679"/>
    </source>
</evidence>
<comment type="pathway">
    <text evidence="6 14">Cofactor biosynthesis; adenosylcobalamin biosynthesis; adenosylcobalamin from cob(II)yrinate a,c-diamide: step 5/7.</text>
</comment>
<dbReference type="PANTHER" id="PTHR34848:SF1">
    <property type="entry name" value="BIFUNCTIONAL ADENOSYLCOBALAMIN BIOSYNTHESIS PROTEIN COBU"/>
    <property type="match status" value="1"/>
</dbReference>
<feature type="binding site" evidence="16">
    <location>
        <begin position="50"/>
        <end position="53"/>
    </location>
    <ligand>
        <name>GTP</name>
        <dbReference type="ChEBI" id="CHEBI:37565"/>
    </ligand>
</feature>
<comment type="pathway">
    <text evidence="5 14">Cofactor biosynthesis; adenosylcobalamin biosynthesis; adenosylcobalamin from cob(II)yrinate a,c-diamide: step 6/7.</text>
</comment>
<dbReference type="EMBL" id="FNBW01000003">
    <property type="protein sequence ID" value="SDF38918.1"/>
    <property type="molecule type" value="Genomic_DNA"/>
</dbReference>
<evidence type="ECO:0000256" key="8">
    <source>
        <dbReference type="ARBA" id="ARBA00022573"/>
    </source>
</evidence>
<evidence type="ECO:0000256" key="12">
    <source>
        <dbReference type="ARBA" id="ARBA00022840"/>
    </source>
</evidence>
<keyword evidence="11 14" id="KW-0418">Kinase</keyword>
<organism evidence="17 18">
    <name type="scientific">Thalassobaculum litoreum DSM 18839</name>
    <dbReference type="NCBI Taxonomy" id="1123362"/>
    <lineage>
        <taxon>Bacteria</taxon>
        <taxon>Pseudomonadati</taxon>
        <taxon>Pseudomonadota</taxon>
        <taxon>Alphaproteobacteria</taxon>
        <taxon>Rhodospirillales</taxon>
        <taxon>Thalassobaculaceae</taxon>
        <taxon>Thalassobaculum</taxon>
    </lineage>
</organism>
<gene>
    <name evidence="17" type="ORF">SAMN05660686_01123</name>
</gene>
<dbReference type="Gene3D" id="3.40.50.300">
    <property type="entry name" value="P-loop containing nucleotide triphosphate hydrolases"/>
    <property type="match status" value="1"/>
</dbReference>
<dbReference type="PIRSF" id="PIRSF006135">
    <property type="entry name" value="CobU"/>
    <property type="match status" value="1"/>
</dbReference>
<comment type="caution">
    <text evidence="17">The sequence shown here is derived from an EMBL/GenBank/DDBJ whole genome shotgun (WGS) entry which is preliminary data.</text>
</comment>
<keyword evidence="17" id="KW-0548">Nucleotidyltransferase</keyword>
<comment type="catalytic activity">
    <reaction evidence="2 14">
        <text>adenosylcob(III)inamide phosphate + GTP + H(+) = adenosylcob(III)inamide-GDP + diphosphate</text>
        <dbReference type="Rhea" id="RHEA:22712"/>
        <dbReference type="ChEBI" id="CHEBI:15378"/>
        <dbReference type="ChEBI" id="CHEBI:33019"/>
        <dbReference type="ChEBI" id="CHEBI:37565"/>
        <dbReference type="ChEBI" id="CHEBI:58502"/>
        <dbReference type="ChEBI" id="CHEBI:60487"/>
        <dbReference type="EC" id="2.7.7.62"/>
    </reaction>
</comment>
<dbReference type="InterPro" id="IPR003203">
    <property type="entry name" value="CobU/CobP"/>
</dbReference>
<dbReference type="Pfam" id="PF02283">
    <property type="entry name" value="CobU"/>
    <property type="match status" value="1"/>
</dbReference>
<dbReference type="SUPFAM" id="SSF52540">
    <property type="entry name" value="P-loop containing nucleoside triphosphate hydrolases"/>
    <property type="match status" value="1"/>
</dbReference>
<dbReference type="AlphaFoldDB" id="A0A8G2BFH5"/>
<keyword evidence="18" id="KW-1185">Reference proteome</keyword>
<sequence>MTLTLILGGARSGKSRRAEALARETGLEGIYLATAEPMDADMAARIAKHREDRAAHGWTTVEEPLALAAALAGEARPGRMVLVECLTTWLTNLMVHGRDLEAATAEFLAWCAAPTGPAILVSNEVGFGIVPEHKMARDFRDHAGRLHQRVAEHAARVELVVAGIPMTVKG</sequence>
<accession>A0A8G2BFH5</accession>
<dbReference type="InterPro" id="IPR027417">
    <property type="entry name" value="P-loop_NTPase"/>
</dbReference>
<dbReference type="EC" id="2.7.1.156" evidence="14"/>
<evidence type="ECO:0000256" key="3">
    <source>
        <dbReference type="ARBA" id="ARBA00001522"/>
    </source>
</evidence>
<comment type="catalytic activity">
    <reaction evidence="1 14">
        <text>adenosylcob(III)inamide + ATP = adenosylcob(III)inamide phosphate + ADP + H(+)</text>
        <dbReference type="Rhea" id="RHEA:15769"/>
        <dbReference type="ChEBI" id="CHEBI:2480"/>
        <dbReference type="ChEBI" id="CHEBI:15378"/>
        <dbReference type="ChEBI" id="CHEBI:30616"/>
        <dbReference type="ChEBI" id="CHEBI:58502"/>
        <dbReference type="ChEBI" id="CHEBI:456216"/>
        <dbReference type="EC" id="2.7.1.156"/>
    </reaction>
</comment>
<proteinExistence type="inferred from homology"/>
<dbReference type="OrthoDB" id="9788370at2"/>
<evidence type="ECO:0000256" key="7">
    <source>
        <dbReference type="ARBA" id="ARBA00007490"/>
    </source>
</evidence>
<evidence type="ECO:0000256" key="2">
    <source>
        <dbReference type="ARBA" id="ARBA00000711"/>
    </source>
</evidence>
<dbReference type="UniPathway" id="UPA00148">
    <property type="reaction ID" value="UER00236"/>
</dbReference>
<dbReference type="GO" id="GO:0005525">
    <property type="term" value="F:GTP binding"/>
    <property type="evidence" value="ECO:0007669"/>
    <property type="project" value="UniProtKB-UniRule"/>
</dbReference>
<evidence type="ECO:0000256" key="14">
    <source>
        <dbReference type="PIRNR" id="PIRNR006135"/>
    </source>
</evidence>
<keyword evidence="8 14" id="KW-0169">Cobalamin biosynthesis</keyword>
<evidence type="ECO:0000256" key="10">
    <source>
        <dbReference type="ARBA" id="ARBA00022741"/>
    </source>
</evidence>
<evidence type="ECO:0000256" key="1">
    <source>
        <dbReference type="ARBA" id="ARBA00000312"/>
    </source>
</evidence>
<evidence type="ECO:0000313" key="18">
    <source>
        <dbReference type="Proteomes" id="UP000198615"/>
    </source>
</evidence>
<comment type="similarity">
    <text evidence="7 14">Belongs to the CobU/CobP family.</text>
</comment>
<dbReference type="PANTHER" id="PTHR34848">
    <property type="match status" value="1"/>
</dbReference>
<dbReference type="NCBIfam" id="NF004469">
    <property type="entry name" value="PRK05800.1"/>
    <property type="match status" value="1"/>
</dbReference>
<keyword evidence="13 14" id="KW-0342">GTP-binding</keyword>
<feature type="binding site" evidence="16">
    <location>
        <position position="62"/>
    </location>
    <ligand>
        <name>GTP</name>
        <dbReference type="ChEBI" id="CHEBI:37565"/>
    </ligand>
</feature>
<dbReference type="CDD" id="cd00544">
    <property type="entry name" value="CobU"/>
    <property type="match status" value="1"/>
</dbReference>
<name>A0A8G2BFH5_9PROT</name>